<name>A0A368T2D8_9ACTN</name>
<proteinExistence type="predicted"/>
<keyword evidence="2" id="KW-0479">Metal-binding</keyword>
<keyword evidence="6" id="KW-0812">Transmembrane</keyword>
<dbReference type="Gene3D" id="2.60.40.1220">
    <property type="match status" value="1"/>
</dbReference>
<organism evidence="8 9">
    <name type="scientific">Marinitenerispora sediminis</name>
    <dbReference type="NCBI Taxonomy" id="1931232"/>
    <lineage>
        <taxon>Bacteria</taxon>
        <taxon>Bacillati</taxon>
        <taxon>Actinomycetota</taxon>
        <taxon>Actinomycetes</taxon>
        <taxon>Streptosporangiales</taxon>
        <taxon>Nocardiopsidaceae</taxon>
        <taxon>Marinitenerispora</taxon>
    </lineage>
</organism>
<evidence type="ECO:0000256" key="4">
    <source>
        <dbReference type="ARBA" id="ARBA00023008"/>
    </source>
</evidence>
<keyword evidence="3" id="KW-0732">Signal</keyword>
<keyword evidence="6" id="KW-0472">Membrane</keyword>
<protein>
    <recommendedName>
        <fullName evidence="7">CopC domain-containing protein</fullName>
    </recommendedName>
</protein>
<accession>A0A368T2D8</accession>
<dbReference type="InterPro" id="IPR007348">
    <property type="entry name" value="CopC_dom"/>
</dbReference>
<sequence length="333" mass="33643">MCLDTLLLLVASPPFAPPGPACRGCPAGTSTPAHGLRRGRGLLNQGRGPGRRPAVRGRDAARPGPPRRHPHRATCDVSWITRGFAALPGTPPAPPPTAHAWWSGQTPGSGPGSPAGSRDEGRGAVLERGSVGRRPRWRHALPGLLAAVLVAAGMLATAPPAHAHDRLLSSTPEDGAHLDTAPAAIALTFSAEVMEIGAAVAVLDSSSQPVAEGDAVIDGADVTQPLAADLPDGGYAVRWRVVSSDGHPISGSFTFTVGDPSATPPPLAAPPQDGAADDAAGLAAETGSEAPDGWWPSPRVLLLAALGAGAGVAVYLVASTLAARRSRARPPTP</sequence>
<evidence type="ECO:0000256" key="1">
    <source>
        <dbReference type="ARBA" id="ARBA00004196"/>
    </source>
</evidence>
<dbReference type="InterPro" id="IPR014756">
    <property type="entry name" value="Ig_E-set"/>
</dbReference>
<dbReference type="Proteomes" id="UP000253318">
    <property type="component" value="Unassembled WGS sequence"/>
</dbReference>
<gene>
    <name evidence="8" type="ORF">DEF24_18045</name>
</gene>
<evidence type="ECO:0000256" key="3">
    <source>
        <dbReference type="ARBA" id="ARBA00022729"/>
    </source>
</evidence>
<evidence type="ECO:0000256" key="6">
    <source>
        <dbReference type="SAM" id="Phobius"/>
    </source>
</evidence>
<comment type="subcellular location">
    <subcellularLocation>
        <location evidence="1">Cell envelope</location>
    </subcellularLocation>
</comment>
<keyword evidence="9" id="KW-1185">Reference proteome</keyword>
<feature type="region of interest" description="Disordered" evidence="5">
    <location>
        <begin position="86"/>
        <end position="122"/>
    </location>
</feature>
<dbReference type="GO" id="GO:0005886">
    <property type="term" value="C:plasma membrane"/>
    <property type="evidence" value="ECO:0007669"/>
    <property type="project" value="TreeGrafter"/>
</dbReference>
<dbReference type="AlphaFoldDB" id="A0A368T2D8"/>
<dbReference type="PANTHER" id="PTHR34820">
    <property type="entry name" value="INNER MEMBRANE PROTEIN YEBZ"/>
    <property type="match status" value="1"/>
</dbReference>
<dbReference type="OrthoDB" id="5242236at2"/>
<dbReference type="InterPro" id="IPR032694">
    <property type="entry name" value="CopC/D"/>
</dbReference>
<keyword evidence="4" id="KW-0186">Copper</keyword>
<evidence type="ECO:0000259" key="7">
    <source>
        <dbReference type="Pfam" id="PF04234"/>
    </source>
</evidence>
<feature type="domain" description="CopC" evidence="7">
    <location>
        <begin position="164"/>
        <end position="257"/>
    </location>
</feature>
<dbReference type="SUPFAM" id="SSF81296">
    <property type="entry name" value="E set domains"/>
    <property type="match status" value="1"/>
</dbReference>
<evidence type="ECO:0000256" key="2">
    <source>
        <dbReference type="ARBA" id="ARBA00022723"/>
    </source>
</evidence>
<comment type="caution">
    <text evidence="8">The sequence shown here is derived from an EMBL/GenBank/DDBJ whole genome shotgun (WGS) entry which is preliminary data.</text>
</comment>
<dbReference type="GO" id="GO:0046688">
    <property type="term" value="P:response to copper ion"/>
    <property type="evidence" value="ECO:0007669"/>
    <property type="project" value="InterPro"/>
</dbReference>
<dbReference type="GO" id="GO:0042597">
    <property type="term" value="C:periplasmic space"/>
    <property type="evidence" value="ECO:0007669"/>
    <property type="project" value="InterPro"/>
</dbReference>
<reference evidence="8 9" key="1">
    <citation type="submission" date="2018-04" db="EMBL/GenBank/DDBJ databases">
        <title>Novel actinobacteria from marine sediment.</title>
        <authorList>
            <person name="Ng Z.Y."/>
            <person name="Tan G.Y.A."/>
        </authorList>
    </citation>
    <scope>NUCLEOTIDE SEQUENCE [LARGE SCALE GENOMIC DNA]</scope>
    <source>
        <strain evidence="8 9">TPS81</strain>
    </source>
</reference>
<dbReference type="Pfam" id="PF04234">
    <property type="entry name" value="CopC"/>
    <property type="match status" value="1"/>
</dbReference>
<evidence type="ECO:0000313" key="8">
    <source>
        <dbReference type="EMBL" id="RCV55324.1"/>
    </source>
</evidence>
<feature type="transmembrane region" description="Helical" evidence="6">
    <location>
        <begin position="300"/>
        <end position="323"/>
    </location>
</feature>
<feature type="compositionally biased region" description="Low complexity" evidence="5">
    <location>
        <begin position="270"/>
        <end position="284"/>
    </location>
</feature>
<dbReference type="GO" id="GO:0005507">
    <property type="term" value="F:copper ion binding"/>
    <property type="evidence" value="ECO:0007669"/>
    <property type="project" value="InterPro"/>
</dbReference>
<keyword evidence="6" id="KW-1133">Transmembrane helix</keyword>
<feature type="region of interest" description="Disordered" evidence="5">
    <location>
        <begin position="29"/>
        <end position="73"/>
    </location>
</feature>
<dbReference type="GO" id="GO:0006825">
    <property type="term" value="P:copper ion transport"/>
    <property type="evidence" value="ECO:0007669"/>
    <property type="project" value="InterPro"/>
</dbReference>
<feature type="region of interest" description="Disordered" evidence="5">
    <location>
        <begin position="258"/>
        <end position="291"/>
    </location>
</feature>
<dbReference type="EMBL" id="QEIN01000148">
    <property type="protein sequence ID" value="RCV55324.1"/>
    <property type="molecule type" value="Genomic_DNA"/>
</dbReference>
<dbReference type="GO" id="GO:0030313">
    <property type="term" value="C:cell envelope"/>
    <property type="evidence" value="ECO:0007669"/>
    <property type="project" value="UniProtKB-SubCell"/>
</dbReference>
<dbReference type="InterPro" id="IPR014755">
    <property type="entry name" value="Cu-Rt/internalin_Ig-like"/>
</dbReference>
<evidence type="ECO:0000313" key="9">
    <source>
        <dbReference type="Proteomes" id="UP000253318"/>
    </source>
</evidence>
<evidence type="ECO:0000256" key="5">
    <source>
        <dbReference type="SAM" id="MobiDB-lite"/>
    </source>
</evidence>
<dbReference type="PANTHER" id="PTHR34820:SF4">
    <property type="entry name" value="INNER MEMBRANE PROTEIN YEBZ"/>
    <property type="match status" value="1"/>
</dbReference>